<dbReference type="GO" id="GO:0005886">
    <property type="term" value="C:plasma membrane"/>
    <property type="evidence" value="ECO:0007669"/>
    <property type="project" value="UniProtKB-SubCell"/>
</dbReference>
<evidence type="ECO:0000259" key="11">
    <source>
        <dbReference type="PROSITE" id="PS50929"/>
    </source>
</evidence>
<dbReference type="Gene3D" id="1.20.1560.10">
    <property type="entry name" value="ABC transporter type 1, transmembrane domain"/>
    <property type="match status" value="1"/>
</dbReference>
<dbReference type="CDD" id="cd18552">
    <property type="entry name" value="ABC_6TM_MsbA_like"/>
    <property type="match status" value="1"/>
</dbReference>
<evidence type="ECO:0000256" key="8">
    <source>
        <dbReference type="ARBA" id="ARBA00023136"/>
    </source>
</evidence>
<dbReference type="InterPro" id="IPR039421">
    <property type="entry name" value="Type_1_exporter"/>
</dbReference>
<reference evidence="13" key="1">
    <citation type="submission" date="2016-10" db="EMBL/GenBank/DDBJ databases">
        <authorList>
            <person name="Varghese N."/>
            <person name="Submissions S."/>
        </authorList>
    </citation>
    <scope>NUCLEOTIDE SEQUENCE [LARGE SCALE GENOMIC DNA]</scope>
    <source>
        <strain evidence="13">CGMCC 1.1761</strain>
    </source>
</reference>
<dbReference type="RefSeq" id="WP_091436588.1">
    <property type="nucleotide sequence ID" value="NZ_FMTP01000001.1"/>
</dbReference>
<dbReference type="SUPFAM" id="SSF90123">
    <property type="entry name" value="ABC transporter transmembrane region"/>
    <property type="match status" value="1"/>
</dbReference>
<dbReference type="FunFam" id="3.40.50.300:FF:000287">
    <property type="entry name" value="Multidrug ABC transporter ATP-binding protein"/>
    <property type="match status" value="1"/>
</dbReference>
<dbReference type="GO" id="GO:0016887">
    <property type="term" value="F:ATP hydrolysis activity"/>
    <property type="evidence" value="ECO:0007669"/>
    <property type="project" value="InterPro"/>
</dbReference>
<organism evidence="12 13">
    <name type="scientific">Ancylobacter rudongensis</name>
    <dbReference type="NCBI Taxonomy" id="177413"/>
    <lineage>
        <taxon>Bacteria</taxon>
        <taxon>Pseudomonadati</taxon>
        <taxon>Pseudomonadota</taxon>
        <taxon>Alphaproteobacteria</taxon>
        <taxon>Hyphomicrobiales</taxon>
        <taxon>Xanthobacteraceae</taxon>
        <taxon>Ancylobacter</taxon>
    </lineage>
</organism>
<keyword evidence="6 12" id="KW-0067">ATP-binding</keyword>
<accession>A0A1G4Q6Z4</accession>
<dbReference type="GO" id="GO:0005524">
    <property type="term" value="F:ATP binding"/>
    <property type="evidence" value="ECO:0007669"/>
    <property type="project" value="UniProtKB-KW"/>
</dbReference>
<evidence type="ECO:0000256" key="6">
    <source>
        <dbReference type="ARBA" id="ARBA00022840"/>
    </source>
</evidence>
<feature type="transmembrane region" description="Helical" evidence="9">
    <location>
        <begin position="72"/>
        <end position="91"/>
    </location>
</feature>
<evidence type="ECO:0000256" key="2">
    <source>
        <dbReference type="ARBA" id="ARBA00005417"/>
    </source>
</evidence>
<feature type="domain" description="ABC transmembrane type-1" evidence="11">
    <location>
        <begin position="38"/>
        <end position="320"/>
    </location>
</feature>
<dbReference type="Pfam" id="PF00005">
    <property type="entry name" value="ABC_tran"/>
    <property type="match status" value="1"/>
</dbReference>
<name>A0A1G4Q6Z4_9HYPH</name>
<feature type="transmembrane region" description="Helical" evidence="9">
    <location>
        <begin position="41"/>
        <end position="66"/>
    </location>
</feature>
<feature type="transmembrane region" description="Helical" evidence="9">
    <location>
        <begin position="148"/>
        <end position="172"/>
    </location>
</feature>
<dbReference type="InterPro" id="IPR003593">
    <property type="entry name" value="AAA+_ATPase"/>
</dbReference>
<dbReference type="PANTHER" id="PTHR24221">
    <property type="entry name" value="ATP-BINDING CASSETTE SUB-FAMILY B"/>
    <property type="match status" value="1"/>
</dbReference>
<evidence type="ECO:0000259" key="10">
    <source>
        <dbReference type="PROSITE" id="PS50893"/>
    </source>
</evidence>
<gene>
    <name evidence="12" type="ORF">SAMN05660859_0999</name>
</gene>
<dbReference type="Gene3D" id="3.40.50.300">
    <property type="entry name" value="P-loop containing nucleotide triphosphate hydrolases"/>
    <property type="match status" value="1"/>
</dbReference>
<feature type="transmembrane region" description="Helical" evidence="9">
    <location>
        <begin position="178"/>
        <end position="196"/>
    </location>
</feature>
<dbReference type="InterPro" id="IPR011527">
    <property type="entry name" value="ABC1_TM_dom"/>
</dbReference>
<evidence type="ECO:0000256" key="7">
    <source>
        <dbReference type="ARBA" id="ARBA00022989"/>
    </source>
</evidence>
<dbReference type="GO" id="GO:0140359">
    <property type="term" value="F:ABC-type transporter activity"/>
    <property type="evidence" value="ECO:0007669"/>
    <property type="project" value="InterPro"/>
</dbReference>
<dbReference type="PANTHER" id="PTHR24221:SF654">
    <property type="entry name" value="ATP-BINDING CASSETTE SUB-FAMILY B MEMBER 6"/>
    <property type="match status" value="1"/>
</dbReference>
<evidence type="ECO:0000256" key="3">
    <source>
        <dbReference type="ARBA" id="ARBA00022448"/>
    </source>
</evidence>
<dbReference type="PROSITE" id="PS50893">
    <property type="entry name" value="ABC_TRANSPORTER_2"/>
    <property type="match status" value="1"/>
</dbReference>
<evidence type="ECO:0000256" key="9">
    <source>
        <dbReference type="SAM" id="Phobius"/>
    </source>
</evidence>
<evidence type="ECO:0000256" key="5">
    <source>
        <dbReference type="ARBA" id="ARBA00022741"/>
    </source>
</evidence>
<dbReference type="GO" id="GO:0034040">
    <property type="term" value="F:ATPase-coupled lipid transmembrane transporter activity"/>
    <property type="evidence" value="ECO:0007669"/>
    <property type="project" value="TreeGrafter"/>
</dbReference>
<dbReference type="InterPro" id="IPR003439">
    <property type="entry name" value="ABC_transporter-like_ATP-bd"/>
</dbReference>
<feature type="transmembrane region" description="Helical" evidence="9">
    <location>
        <begin position="263"/>
        <end position="282"/>
    </location>
</feature>
<keyword evidence="5" id="KW-0547">Nucleotide-binding</keyword>
<dbReference type="Proteomes" id="UP000198889">
    <property type="component" value="Unassembled WGS sequence"/>
</dbReference>
<keyword evidence="8 9" id="KW-0472">Membrane</keyword>
<comment type="subcellular location">
    <subcellularLocation>
        <location evidence="1">Cell membrane</location>
        <topology evidence="1">Multi-pass membrane protein</topology>
    </subcellularLocation>
</comment>
<dbReference type="InterPro" id="IPR027417">
    <property type="entry name" value="P-loop_NTPase"/>
</dbReference>
<evidence type="ECO:0000256" key="1">
    <source>
        <dbReference type="ARBA" id="ARBA00004651"/>
    </source>
</evidence>
<dbReference type="InterPro" id="IPR017871">
    <property type="entry name" value="ABC_transporter-like_CS"/>
</dbReference>
<dbReference type="SMART" id="SM00382">
    <property type="entry name" value="AAA"/>
    <property type="match status" value="1"/>
</dbReference>
<keyword evidence="7 9" id="KW-1133">Transmembrane helix</keyword>
<dbReference type="PROSITE" id="PS50929">
    <property type="entry name" value="ABC_TM1F"/>
    <property type="match status" value="1"/>
</dbReference>
<keyword evidence="4 9" id="KW-0812">Transmembrane</keyword>
<dbReference type="PROSITE" id="PS00211">
    <property type="entry name" value="ABC_TRANSPORTER_1"/>
    <property type="match status" value="1"/>
</dbReference>
<dbReference type="AlphaFoldDB" id="A0A1G4Q6Z4"/>
<dbReference type="Pfam" id="PF00664">
    <property type="entry name" value="ABC_membrane"/>
    <property type="match status" value="1"/>
</dbReference>
<dbReference type="EMBL" id="FMTP01000001">
    <property type="protein sequence ID" value="SCW40247.1"/>
    <property type="molecule type" value="Genomic_DNA"/>
</dbReference>
<dbReference type="InterPro" id="IPR036640">
    <property type="entry name" value="ABC1_TM_sf"/>
</dbReference>
<sequence>MLPPKMANALRNMVSPETRDTVRRLFVQDGRRHWKGYALSFVFMAFMAGTTSGLAYLMGTVINRIFVEQSTSAIWILSGAVVALSVTKGFAAYGQAVTLAKVGNRIVADNQKRVLDRLLTQDVTFFSGSHTAEIMMRFNTGAQAARNVLNLIITSLGRDLLSVIGLTAVMIIQDPFMALIGFIVMPIAVGGVRSLIRKVQKIFSREFHSAIQIMTESIDAFQGIRTIKSFTLEDSQRAKIYGRIDKMEKASNRMMRAQSQSGPLMEALGGVAIGLVVMYAGWSVLHGGRTPGEFFSVITALLLCYEPAKRLARLNIDLTTHLLGARMLFEILDRPATEADAPGTPELVVRGGAVAFDEVVFSYRESEPVLRGLSFIAEPGQTTALVGPSGGGKSTVMNLLERFYDVESGVITIDGQRIDTVTRRSLRQAIGFVSQDVFLFTGTVRENIAAGLPGATEEQIIAAARSAHAHDFIMGFEGGYDSRVGERGTQLSGGQRQRIAIARAFLKDAPILLLDEATAALDSESEAEVQKALQSLQTNRTTLVIAHRLQTVINADKICVIEKGRVVESGRHEELVAKRGRYFTFHQLQFAGQQERLSA</sequence>
<comment type="similarity">
    <text evidence="2">Belongs to the ABC transporter superfamily.</text>
</comment>
<dbReference type="STRING" id="177413.SAMN05660859_0999"/>
<evidence type="ECO:0000313" key="12">
    <source>
        <dbReference type="EMBL" id="SCW40247.1"/>
    </source>
</evidence>
<keyword evidence="3" id="KW-0813">Transport</keyword>
<evidence type="ECO:0000256" key="4">
    <source>
        <dbReference type="ARBA" id="ARBA00022692"/>
    </source>
</evidence>
<feature type="domain" description="ABC transporter" evidence="10">
    <location>
        <begin position="354"/>
        <end position="588"/>
    </location>
</feature>
<dbReference type="SUPFAM" id="SSF52540">
    <property type="entry name" value="P-loop containing nucleoside triphosphate hydrolases"/>
    <property type="match status" value="1"/>
</dbReference>
<evidence type="ECO:0000313" key="13">
    <source>
        <dbReference type="Proteomes" id="UP000198889"/>
    </source>
</evidence>
<protein>
    <submittedName>
        <fullName evidence="12">ATP-binding cassette, subfamily B</fullName>
    </submittedName>
</protein>
<proteinExistence type="inferred from homology"/>
<keyword evidence="13" id="KW-1185">Reference proteome</keyword>